<keyword evidence="10" id="KW-1185">Reference proteome</keyword>
<keyword evidence="4 7" id="KW-0378">Hydrolase</keyword>
<reference evidence="9" key="1">
    <citation type="submission" date="2021-06" db="EMBL/GenBank/DDBJ databases">
        <authorList>
            <person name="Hodson N. C."/>
            <person name="Mongue J. A."/>
            <person name="Jaron S. K."/>
        </authorList>
    </citation>
    <scope>NUCLEOTIDE SEQUENCE</scope>
</reference>
<comment type="subcellular location">
    <subcellularLocation>
        <location evidence="1">Secreted</location>
    </subcellularLocation>
</comment>
<protein>
    <recommendedName>
        <fullName evidence="8">Peptidase S1 domain-containing protein</fullName>
    </recommendedName>
</protein>
<evidence type="ECO:0000256" key="5">
    <source>
        <dbReference type="ARBA" id="ARBA00022825"/>
    </source>
</evidence>
<dbReference type="InterPro" id="IPR001254">
    <property type="entry name" value="Trypsin_dom"/>
</dbReference>
<evidence type="ECO:0000313" key="10">
    <source>
        <dbReference type="Proteomes" id="UP000708208"/>
    </source>
</evidence>
<keyword evidence="2" id="KW-0964">Secreted</keyword>
<dbReference type="InterPro" id="IPR018114">
    <property type="entry name" value="TRYPSIN_HIS"/>
</dbReference>
<organism evidence="9 10">
    <name type="scientific">Allacma fusca</name>
    <dbReference type="NCBI Taxonomy" id="39272"/>
    <lineage>
        <taxon>Eukaryota</taxon>
        <taxon>Metazoa</taxon>
        <taxon>Ecdysozoa</taxon>
        <taxon>Arthropoda</taxon>
        <taxon>Hexapoda</taxon>
        <taxon>Collembola</taxon>
        <taxon>Symphypleona</taxon>
        <taxon>Sminthuridae</taxon>
        <taxon>Allacma</taxon>
    </lineage>
</organism>
<gene>
    <name evidence="9" type="ORF">AFUS01_LOCUS18759</name>
</gene>
<dbReference type="PROSITE" id="PS50240">
    <property type="entry name" value="TRYPSIN_DOM"/>
    <property type="match status" value="1"/>
</dbReference>
<dbReference type="PANTHER" id="PTHR24276:SF91">
    <property type="entry name" value="AT26814P-RELATED"/>
    <property type="match status" value="1"/>
</dbReference>
<comment type="caution">
    <text evidence="9">The sequence shown here is derived from an EMBL/GenBank/DDBJ whole genome shotgun (WGS) entry which is preliminary data.</text>
</comment>
<evidence type="ECO:0000256" key="6">
    <source>
        <dbReference type="ARBA" id="ARBA00023157"/>
    </source>
</evidence>
<dbReference type="FunFam" id="2.40.10.10:FF:000047">
    <property type="entry name" value="Trypsin eta"/>
    <property type="match status" value="1"/>
</dbReference>
<keyword evidence="6" id="KW-1015">Disulfide bond</keyword>
<dbReference type="OrthoDB" id="546450at2759"/>
<evidence type="ECO:0000256" key="4">
    <source>
        <dbReference type="ARBA" id="ARBA00022801"/>
    </source>
</evidence>
<dbReference type="PANTHER" id="PTHR24276">
    <property type="entry name" value="POLYSERASE-RELATED"/>
    <property type="match status" value="1"/>
</dbReference>
<dbReference type="GO" id="GO:0004252">
    <property type="term" value="F:serine-type endopeptidase activity"/>
    <property type="evidence" value="ECO:0007669"/>
    <property type="project" value="InterPro"/>
</dbReference>
<sequence length="280" mass="29695">MSKLKFIKTLASGNEGHRRLSSEGQRIRTRQPDLICCTGNYTKIEIPPMVLPLIVGGQRAQQGQFPSMAAIMNNGRQFCGGSILDSTHVLTAAHCIAHMGGTELSRVTLQIGDHAIYSTSDGPHQTKKVSRLSKHKQFSSTTLHNDIAILTLSSPVTYNSNVRAISPSSSSGSTATVAGWGRLYDGGMFPSVLYYVNVNIVPNSSCKQTYGSRAPGGIISSMVCAGSRAGDACSGDSGGPLMVGGSQIGIVSWGIGCGGYPGVYTRVSSFLPWIQKNQRH</sequence>
<dbReference type="EMBL" id="CAJVCH010188790">
    <property type="protein sequence ID" value="CAG7730086.1"/>
    <property type="molecule type" value="Genomic_DNA"/>
</dbReference>
<keyword evidence="3 7" id="KW-0645">Protease</keyword>
<evidence type="ECO:0000256" key="3">
    <source>
        <dbReference type="ARBA" id="ARBA00022670"/>
    </source>
</evidence>
<dbReference type="Proteomes" id="UP000708208">
    <property type="component" value="Unassembled WGS sequence"/>
</dbReference>
<dbReference type="SMART" id="SM00020">
    <property type="entry name" value="Tryp_SPc"/>
    <property type="match status" value="1"/>
</dbReference>
<feature type="domain" description="Peptidase S1" evidence="8">
    <location>
        <begin position="54"/>
        <end position="279"/>
    </location>
</feature>
<dbReference type="PROSITE" id="PS00134">
    <property type="entry name" value="TRYPSIN_HIS"/>
    <property type="match status" value="1"/>
</dbReference>
<dbReference type="AlphaFoldDB" id="A0A8J2PAX3"/>
<evidence type="ECO:0000256" key="1">
    <source>
        <dbReference type="ARBA" id="ARBA00004613"/>
    </source>
</evidence>
<dbReference type="InterPro" id="IPR033116">
    <property type="entry name" value="TRYPSIN_SER"/>
</dbReference>
<dbReference type="GO" id="GO:0005576">
    <property type="term" value="C:extracellular region"/>
    <property type="evidence" value="ECO:0007669"/>
    <property type="project" value="UniProtKB-SubCell"/>
</dbReference>
<proteinExistence type="predicted"/>
<dbReference type="CDD" id="cd00190">
    <property type="entry name" value="Tryp_SPc"/>
    <property type="match status" value="1"/>
</dbReference>
<dbReference type="PROSITE" id="PS00135">
    <property type="entry name" value="TRYPSIN_SER"/>
    <property type="match status" value="1"/>
</dbReference>
<keyword evidence="5 7" id="KW-0720">Serine protease</keyword>
<evidence type="ECO:0000256" key="7">
    <source>
        <dbReference type="RuleBase" id="RU363034"/>
    </source>
</evidence>
<evidence type="ECO:0000313" key="9">
    <source>
        <dbReference type="EMBL" id="CAG7730086.1"/>
    </source>
</evidence>
<accession>A0A8J2PAX3</accession>
<dbReference type="GO" id="GO:0016485">
    <property type="term" value="P:protein processing"/>
    <property type="evidence" value="ECO:0007669"/>
    <property type="project" value="UniProtKB-ARBA"/>
</dbReference>
<evidence type="ECO:0000259" key="8">
    <source>
        <dbReference type="PROSITE" id="PS50240"/>
    </source>
</evidence>
<evidence type="ECO:0000256" key="2">
    <source>
        <dbReference type="ARBA" id="ARBA00022525"/>
    </source>
</evidence>
<dbReference type="Pfam" id="PF00089">
    <property type="entry name" value="Trypsin"/>
    <property type="match status" value="1"/>
</dbReference>
<dbReference type="InterPro" id="IPR050430">
    <property type="entry name" value="Peptidase_S1"/>
</dbReference>
<name>A0A8J2PAX3_9HEXA</name>